<evidence type="ECO:0000256" key="3">
    <source>
        <dbReference type="ARBA" id="ARBA00022475"/>
    </source>
</evidence>
<evidence type="ECO:0000256" key="18">
    <source>
        <dbReference type="ARBA" id="ARBA00048679"/>
    </source>
</evidence>
<reference evidence="22" key="1">
    <citation type="submission" date="2020-06" db="EMBL/GenBank/DDBJ databases">
        <authorList>
            <person name="Li T."/>
            <person name="Hu X."/>
            <person name="Zhang T."/>
            <person name="Song X."/>
            <person name="Zhang H."/>
            <person name="Dai N."/>
            <person name="Sheng W."/>
            <person name="Hou X."/>
            <person name="Wei L."/>
        </authorList>
    </citation>
    <scope>NUCLEOTIDE SEQUENCE</scope>
    <source>
        <strain evidence="22">KEN1</strain>
        <tissue evidence="22">Leaf</tissue>
    </source>
</reference>
<dbReference type="SUPFAM" id="SSF56112">
    <property type="entry name" value="Protein kinase-like (PK-like)"/>
    <property type="match status" value="1"/>
</dbReference>
<name>A0AAW2WMU1_9LAMI</name>
<dbReference type="Gene3D" id="3.30.200.20">
    <property type="entry name" value="Phosphorylase Kinase, domain 1"/>
    <property type="match status" value="1"/>
</dbReference>
<dbReference type="PROSITE" id="PS50011">
    <property type="entry name" value="PROTEIN_KINASE_DOM"/>
    <property type="match status" value="1"/>
</dbReference>
<evidence type="ECO:0000256" key="1">
    <source>
        <dbReference type="ARBA" id="ARBA00004251"/>
    </source>
</evidence>
<evidence type="ECO:0000256" key="16">
    <source>
        <dbReference type="ARBA" id="ARBA00023180"/>
    </source>
</evidence>
<evidence type="ECO:0000256" key="14">
    <source>
        <dbReference type="ARBA" id="ARBA00023157"/>
    </source>
</evidence>
<dbReference type="GO" id="GO:0004674">
    <property type="term" value="F:protein serine/threonine kinase activity"/>
    <property type="evidence" value="ECO:0007669"/>
    <property type="project" value="UniProtKB-KW"/>
</dbReference>
<protein>
    <recommendedName>
        <fullName evidence="2">non-specific serine/threonine protein kinase</fullName>
        <ecNumber evidence="2">2.7.11.1</ecNumber>
    </recommendedName>
</protein>
<organism evidence="22">
    <name type="scientific">Sesamum latifolium</name>
    <dbReference type="NCBI Taxonomy" id="2727402"/>
    <lineage>
        <taxon>Eukaryota</taxon>
        <taxon>Viridiplantae</taxon>
        <taxon>Streptophyta</taxon>
        <taxon>Embryophyta</taxon>
        <taxon>Tracheophyta</taxon>
        <taxon>Spermatophyta</taxon>
        <taxon>Magnoliopsida</taxon>
        <taxon>eudicotyledons</taxon>
        <taxon>Gunneridae</taxon>
        <taxon>Pentapetalae</taxon>
        <taxon>asterids</taxon>
        <taxon>lamiids</taxon>
        <taxon>Lamiales</taxon>
        <taxon>Pedaliaceae</taxon>
        <taxon>Sesamum</taxon>
    </lineage>
</organism>
<dbReference type="FunFam" id="1.10.510.10:FF:000060">
    <property type="entry name" value="G-type lectin S-receptor-like serine/threonine-protein kinase"/>
    <property type="match status" value="1"/>
</dbReference>
<evidence type="ECO:0000256" key="19">
    <source>
        <dbReference type="SAM" id="Phobius"/>
    </source>
</evidence>
<evidence type="ECO:0000256" key="5">
    <source>
        <dbReference type="ARBA" id="ARBA00022679"/>
    </source>
</evidence>
<evidence type="ECO:0000256" key="7">
    <source>
        <dbReference type="ARBA" id="ARBA00022729"/>
    </source>
</evidence>
<dbReference type="Gene3D" id="1.10.510.10">
    <property type="entry name" value="Transferase(Phosphotransferase) domain 1"/>
    <property type="match status" value="1"/>
</dbReference>
<dbReference type="InterPro" id="IPR008271">
    <property type="entry name" value="Ser/Thr_kinase_AS"/>
</dbReference>
<comment type="catalytic activity">
    <reaction evidence="18">
        <text>L-seryl-[protein] + ATP = O-phospho-L-seryl-[protein] + ADP + H(+)</text>
        <dbReference type="Rhea" id="RHEA:17989"/>
        <dbReference type="Rhea" id="RHEA-COMP:9863"/>
        <dbReference type="Rhea" id="RHEA-COMP:11604"/>
        <dbReference type="ChEBI" id="CHEBI:15378"/>
        <dbReference type="ChEBI" id="CHEBI:29999"/>
        <dbReference type="ChEBI" id="CHEBI:30616"/>
        <dbReference type="ChEBI" id="CHEBI:83421"/>
        <dbReference type="ChEBI" id="CHEBI:456216"/>
        <dbReference type="EC" id="2.7.11.1"/>
    </reaction>
</comment>
<keyword evidence="8" id="KW-0430">Lectin</keyword>
<keyword evidence="16" id="KW-0325">Glycoprotein</keyword>
<dbReference type="PANTHER" id="PTHR27002:SF1082">
    <property type="entry name" value="OS06G0693000 PROTEIN"/>
    <property type="match status" value="1"/>
</dbReference>
<dbReference type="InterPro" id="IPR000719">
    <property type="entry name" value="Prot_kinase_dom"/>
</dbReference>
<dbReference type="GO" id="GO:0005886">
    <property type="term" value="C:plasma membrane"/>
    <property type="evidence" value="ECO:0007669"/>
    <property type="project" value="UniProtKB-SubCell"/>
</dbReference>
<evidence type="ECO:0000256" key="15">
    <source>
        <dbReference type="ARBA" id="ARBA00023170"/>
    </source>
</evidence>
<dbReference type="PANTHER" id="PTHR27002">
    <property type="entry name" value="RECEPTOR-LIKE SERINE/THREONINE-PROTEIN KINASE SD1-8"/>
    <property type="match status" value="1"/>
</dbReference>
<dbReference type="FunFam" id="3.30.200.20:FF:000330">
    <property type="entry name" value="G-type lectin S-receptor-like serine/threonine-protein kinase At4g03230"/>
    <property type="match status" value="1"/>
</dbReference>
<evidence type="ECO:0000259" key="21">
    <source>
        <dbReference type="PROSITE" id="PS50948"/>
    </source>
</evidence>
<dbReference type="EC" id="2.7.11.1" evidence="2"/>
<evidence type="ECO:0000256" key="11">
    <source>
        <dbReference type="ARBA" id="ARBA00022840"/>
    </source>
</evidence>
<keyword evidence="5" id="KW-0808">Transferase</keyword>
<evidence type="ECO:0000256" key="17">
    <source>
        <dbReference type="ARBA" id="ARBA00047899"/>
    </source>
</evidence>
<keyword evidence="15" id="KW-0675">Receptor</keyword>
<keyword evidence="4" id="KW-0723">Serine/threonine-protein kinase</keyword>
<dbReference type="InterPro" id="IPR003609">
    <property type="entry name" value="Pan_app"/>
</dbReference>
<dbReference type="InterPro" id="IPR011009">
    <property type="entry name" value="Kinase-like_dom_sf"/>
</dbReference>
<evidence type="ECO:0000313" key="22">
    <source>
        <dbReference type="EMBL" id="KAL0442858.1"/>
    </source>
</evidence>
<evidence type="ECO:0000256" key="12">
    <source>
        <dbReference type="ARBA" id="ARBA00022989"/>
    </source>
</evidence>
<keyword evidence="7" id="KW-0732">Signal</keyword>
<keyword evidence="13 19" id="KW-0472">Membrane</keyword>
<dbReference type="EMBL" id="JACGWN010000007">
    <property type="protein sequence ID" value="KAL0442858.1"/>
    <property type="molecule type" value="Genomic_DNA"/>
</dbReference>
<dbReference type="Pfam" id="PF08276">
    <property type="entry name" value="PAN_2"/>
    <property type="match status" value="1"/>
</dbReference>
<keyword evidence="6 19" id="KW-0812">Transmembrane</keyword>
<sequence>MASVGRLGAATHKFHQFVLVCEDSTRRIIRNGVQGIGPVGCEGVPLNCEGNNGTSNGRGEDGFLKLQKMKISGYSARWSGPEDQCQGRCLRNCSCIAYGFDVGIGCMFWSGTLIDVQIFPGGSGSDLYIRVANSELASKKDTKKTIIIVVVVGLVVVSIFAYFSWKWMAKRRGKRKTSEPEIAGTSGSVDSFIQDALSQVNHEELPLFKFEILANATNRFGEANKLGKGGFGPVYKGTLPGGQEIAVKRLSRKSGQGLEEFKNEIMLIAKLQHRNLVRLLGCCIEGEEKMLLYEYMPNKSLDSYLFEKDKSSMLDWERRFNIICGIARGLLYLHQDSRFRIIHRDLKASNILLDKEMNPKISDFGMARIFGGDQTEANTKRVVGTYGYMSPEYAMDGLFSIKSDVFSFGVLVLEIVSGKKNRGFYQTNNHLNLLAYAWKLWNEGRELAMIDPAIEDSFVETEASRCIQVGLLCVQNSSEERPTMCQVVSMLENETVTLPEPQEPGFFTRRSATGFAVSLEWNQDSVNGLTVTTLTGRA</sequence>
<dbReference type="AlphaFoldDB" id="A0AAW2WMU1"/>
<dbReference type="InterPro" id="IPR001245">
    <property type="entry name" value="Ser-Thr/Tyr_kinase_cat_dom"/>
</dbReference>
<evidence type="ECO:0000256" key="10">
    <source>
        <dbReference type="ARBA" id="ARBA00022777"/>
    </source>
</evidence>
<dbReference type="GO" id="GO:0005524">
    <property type="term" value="F:ATP binding"/>
    <property type="evidence" value="ECO:0007669"/>
    <property type="project" value="UniProtKB-KW"/>
</dbReference>
<keyword evidence="9" id="KW-0547">Nucleotide-binding</keyword>
<reference evidence="22" key="2">
    <citation type="journal article" date="2024" name="Plant">
        <title>Genomic evolution and insights into agronomic trait innovations of Sesamum species.</title>
        <authorList>
            <person name="Miao H."/>
            <person name="Wang L."/>
            <person name="Qu L."/>
            <person name="Liu H."/>
            <person name="Sun Y."/>
            <person name="Le M."/>
            <person name="Wang Q."/>
            <person name="Wei S."/>
            <person name="Zheng Y."/>
            <person name="Lin W."/>
            <person name="Duan Y."/>
            <person name="Cao H."/>
            <person name="Xiong S."/>
            <person name="Wang X."/>
            <person name="Wei L."/>
            <person name="Li C."/>
            <person name="Ma Q."/>
            <person name="Ju M."/>
            <person name="Zhao R."/>
            <person name="Li G."/>
            <person name="Mu C."/>
            <person name="Tian Q."/>
            <person name="Mei H."/>
            <person name="Zhang T."/>
            <person name="Gao T."/>
            <person name="Zhang H."/>
        </authorList>
    </citation>
    <scope>NUCLEOTIDE SEQUENCE</scope>
    <source>
        <strain evidence="22">KEN1</strain>
    </source>
</reference>
<dbReference type="CDD" id="cd14066">
    <property type="entry name" value="STKc_IRAK"/>
    <property type="match status" value="1"/>
</dbReference>
<dbReference type="CDD" id="cd01098">
    <property type="entry name" value="PAN_AP_plant"/>
    <property type="match status" value="1"/>
</dbReference>
<evidence type="ECO:0000259" key="20">
    <source>
        <dbReference type="PROSITE" id="PS50011"/>
    </source>
</evidence>
<dbReference type="SMART" id="SM00473">
    <property type="entry name" value="PAN_AP"/>
    <property type="match status" value="1"/>
</dbReference>
<dbReference type="Pfam" id="PF07714">
    <property type="entry name" value="PK_Tyr_Ser-Thr"/>
    <property type="match status" value="1"/>
</dbReference>
<accession>A0AAW2WMU1</accession>
<evidence type="ECO:0000256" key="13">
    <source>
        <dbReference type="ARBA" id="ARBA00023136"/>
    </source>
</evidence>
<comment type="subcellular location">
    <subcellularLocation>
        <location evidence="1">Cell membrane</location>
        <topology evidence="1">Single-pass type I membrane protein</topology>
    </subcellularLocation>
</comment>
<evidence type="ECO:0000256" key="9">
    <source>
        <dbReference type="ARBA" id="ARBA00022741"/>
    </source>
</evidence>
<keyword evidence="3" id="KW-1003">Cell membrane</keyword>
<dbReference type="GO" id="GO:0030246">
    <property type="term" value="F:carbohydrate binding"/>
    <property type="evidence" value="ECO:0007669"/>
    <property type="project" value="UniProtKB-KW"/>
</dbReference>
<comment type="catalytic activity">
    <reaction evidence="17">
        <text>L-threonyl-[protein] + ATP = O-phospho-L-threonyl-[protein] + ADP + H(+)</text>
        <dbReference type="Rhea" id="RHEA:46608"/>
        <dbReference type="Rhea" id="RHEA-COMP:11060"/>
        <dbReference type="Rhea" id="RHEA-COMP:11605"/>
        <dbReference type="ChEBI" id="CHEBI:15378"/>
        <dbReference type="ChEBI" id="CHEBI:30013"/>
        <dbReference type="ChEBI" id="CHEBI:30616"/>
        <dbReference type="ChEBI" id="CHEBI:61977"/>
        <dbReference type="ChEBI" id="CHEBI:456216"/>
        <dbReference type="EC" id="2.7.11.1"/>
    </reaction>
</comment>
<evidence type="ECO:0000256" key="4">
    <source>
        <dbReference type="ARBA" id="ARBA00022527"/>
    </source>
</evidence>
<dbReference type="SMART" id="SM00220">
    <property type="entry name" value="S_TKc"/>
    <property type="match status" value="1"/>
</dbReference>
<evidence type="ECO:0000256" key="8">
    <source>
        <dbReference type="ARBA" id="ARBA00022734"/>
    </source>
</evidence>
<dbReference type="Pfam" id="PF11883">
    <property type="entry name" value="DUF3403"/>
    <property type="match status" value="1"/>
</dbReference>
<keyword evidence="11" id="KW-0067">ATP-binding</keyword>
<proteinExistence type="predicted"/>
<gene>
    <name evidence="22" type="ORF">Slati_2008500</name>
</gene>
<keyword evidence="12 19" id="KW-1133">Transmembrane helix</keyword>
<feature type="domain" description="Apple" evidence="21">
    <location>
        <begin position="48"/>
        <end position="132"/>
    </location>
</feature>
<evidence type="ECO:0000256" key="2">
    <source>
        <dbReference type="ARBA" id="ARBA00012513"/>
    </source>
</evidence>
<evidence type="ECO:0000256" key="6">
    <source>
        <dbReference type="ARBA" id="ARBA00022692"/>
    </source>
</evidence>
<dbReference type="PROSITE" id="PS00108">
    <property type="entry name" value="PROTEIN_KINASE_ST"/>
    <property type="match status" value="1"/>
</dbReference>
<dbReference type="PROSITE" id="PS50948">
    <property type="entry name" value="PAN"/>
    <property type="match status" value="1"/>
</dbReference>
<feature type="domain" description="Protein kinase" evidence="20">
    <location>
        <begin position="220"/>
        <end position="496"/>
    </location>
</feature>
<keyword evidence="14" id="KW-1015">Disulfide bond</keyword>
<keyword evidence="10 22" id="KW-0418">Kinase</keyword>
<dbReference type="InterPro" id="IPR021820">
    <property type="entry name" value="S-locus_recpt_kinase_C"/>
</dbReference>
<comment type="caution">
    <text evidence="22">The sequence shown here is derived from an EMBL/GenBank/DDBJ whole genome shotgun (WGS) entry which is preliminary data.</text>
</comment>
<feature type="transmembrane region" description="Helical" evidence="19">
    <location>
        <begin position="146"/>
        <end position="165"/>
    </location>
</feature>